<evidence type="ECO:0000313" key="8">
    <source>
        <dbReference type="Proteomes" id="UP000070700"/>
    </source>
</evidence>
<dbReference type="GeneID" id="28822356"/>
<dbReference type="InterPro" id="IPR002401">
    <property type="entry name" value="Cyt_P450_E_grp-I"/>
</dbReference>
<keyword evidence="8" id="KW-1185">Reference proteome</keyword>
<organism evidence="7 8">
    <name type="scientific">Mollisia scopiformis</name>
    <name type="common">Conifer needle endophyte fungus</name>
    <name type="synonym">Phialocephala scopiformis</name>
    <dbReference type="NCBI Taxonomy" id="149040"/>
    <lineage>
        <taxon>Eukaryota</taxon>
        <taxon>Fungi</taxon>
        <taxon>Dikarya</taxon>
        <taxon>Ascomycota</taxon>
        <taxon>Pezizomycotina</taxon>
        <taxon>Leotiomycetes</taxon>
        <taxon>Helotiales</taxon>
        <taxon>Mollisiaceae</taxon>
        <taxon>Mollisia</taxon>
    </lineage>
</organism>
<evidence type="ECO:0000256" key="2">
    <source>
        <dbReference type="ARBA" id="ARBA00010617"/>
    </source>
</evidence>
<dbReference type="CDD" id="cd11062">
    <property type="entry name" value="CYP58-like"/>
    <property type="match status" value="1"/>
</dbReference>
<accession>A0A132B2J0</accession>
<dbReference type="AlphaFoldDB" id="A0A132B2J0"/>
<dbReference type="GO" id="GO:0016705">
    <property type="term" value="F:oxidoreductase activity, acting on paired donors, with incorporation or reduction of molecular oxygen"/>
    <property type="evidence" value="ECO:0007669"/>
    <property type="project" value="InterPro"/>
</dbReference>
<dbReference type="InParanoid" id="A0A132B2J0"/>
<dbReference type="PROSITE" id="PS00086">
    <property type="entry name" value="CYTOCHROME_P450"/>
    <property type="match status" value="1"/>
</dbReference>
<dbReference type="InterPro" id="IPR036396">
    <property type="entry name" value="Cyt_P450_sf"/>
</dbReference>
<sequence length="517" mass="59092">MAVLLFPAFLALAKHLTTQPIALALALSFTYAVVGAIRRRYFHPLSHIPGPLMASMTGWYEAYYDVVTGGTYVKEYTWMYKRYGPVVRTSPNHVHVDNLEFYKKIFNIRTMYMKEPDFYGRLGASNSIVGIMDPDQHRVHRRLLNPMFSKRYIYTLSPLMAEKLEMAIRVMEERCQSRKPVDIQTLYRCITMEMISKALFGKSQDLLLSGDEEPSILAQLTLFVNDSGLIKHFPIVKHITKILPTVLGRTVLKGLAKFRAEARRWVQVVRQRRAQGLKYGENGHPTLFDILLESNVEKGYVVPPAEALIDQAFFFLMAGTDTTSYSLSCATYYVLSHDEVHKGLVEELVAAPRDQYGRFEYKVLAGLPYLSAVVKESLRLSTAVAGNIPRVVPEGGVIVDGYFLPAGTAVSVTHRTIHDNPNLFPQPENFDPLRWLGTNNKELDYWNVSFSKGPRRCLGMNLAYLEIYMCLATFILHFDMRLFETDERSMEWWDKGITVNRKHVKVVAIKRELVVRV</sequence>
<evidence type="ECO:0000256" key="1">
    <source>
        <dbReference type="ARBA" id="ARBA00001971"/>
    </source>
</evidence>
<evidence type="ECO:0000256" key="5">
    <source>
        <dbReference type="PIRSR" id="PIRSR602401-1"/>
    </source>
</evidence>
<proteinExistence type="inferred from homology"/>
<comment type="cofactor">
    <cofactor evidence="1 5">
        <name>heme</name>
        <dbReference type="ChEBI" id="CHEBI:30413"/>
    </cofactor>
</comment>
<keyword evidence="6" id="KW-0503">Monooxygenase</keyword>
<dbReference type="SUPFAM" id="SSF48264">
    <property type="entry name" value="Cytochrome P450"/>
    <property type="match status" value="1"/>
</dbReference>
<dbReference type="KEGG" id="psco:LY89DRAFT_661995"/>
<gene>
    <name evidence="7" type="ORF">LY89DRAFT_661995</name>
</gene>
<dbReference type="PANTHER" id="PTHR24305:SF166">
    <property type="entry name" value="CYTOCHROME P450 12A4, MITOCHONDRIAL-RELATED"/>
    <property type="match status" value="1"/>
</dbReference>
<evidence type="ECO:0000256" key="6">
    <source>
        <dbReference type="RuleBase" id="RU000461"/>
    </source>
</evidence>
<keyword evidence="3 5" id="KW-0479">Metal-binding</keyword>
<dbReference type="Pfam" id="PF00067">
    <property type="entry name" value="p450"/>
    <property type="match status" value="1"/>
</dbReference>
<dbReference type="Gene3D" id="1.10.630.10">
    <property type="entry name" value="Cytochrome P450"/>
    <property type="match status" value="1"/>
</dbReference>
<dbReference type="GO" id="GO:0005506">
    <property type="term" value="F:iron ion binding"/>
    <property type="evidence" value="ECO:0007669"/>
    <property type="project" value="InterPro"/>
</dbReference>
<dbReference type="RefSeq" id="XP_018060973.1">
    <property type="nucleotide sequence ID" value="XM_018212630.1"/>
</dbReference>
<reference evidence="7 8" key="1">
    <citation type="submission" date="2015-10" db="EMBL/GenBank/DDBJ databases">
        <title>Full genome of DAOMC 229536 Phialocephala scopiformis, a fungal endophyte of spruce producing the potent anti-insectan compound rugulosin.</title>
        <authorList>
            <consortium name="DOE Joint Genome Institute"/>
            <person name="Walker A.K."/>
            <person name="Frasz S.L."/>
            <person name="Seifert K.A."/>
            <person name="Miller J.D."/>
            <person name="Mondo S.J."/>
            <person name="Labutti K."/>
            <person name="Lipzen A."/>
            <person name="Dockter R."/>
            <person name="Kennedy M."/>
            <person name="Grigoriev I.V."/>
            <person name="Spatafora J.W."/>
        </authorList>
    </citation>
    <scope>NUCLEOTIDE SEQUENCE [LARGE SCALE GENOMIC DNA]</scope>
    <source>
        <strain evidence="7 8">CBS 120377</strain>
    </source>
</reference>
<dbReference type="EMBL" id="KQ947445">
    <property type="protein sequence ID" value="KUJ06618.1"/>
    <property type="molecule type" value="Genomic_DNA"/>
</dbReference>
<dbReference type="InterPro" id="IPR017972">
    <property type="entry name" value="Cyt_P450_CS"/>
</dbReference>
<dbReference type="STRING" id="149040.A0A132B2J0"/>
<protein>
    <submittedName>
        <fullName evidence="7">Cytochrome P450</fullName>
    </submittedName>
</protein>
<dbReference type="InterPro" id="IPR050121">
    <property type="entry name" value="Cytochrome_P450_monoxygenase"/>
</dbReference>
<dbReference type="OrthoDB" id="3945418at2759"/>
<evidence type="ECO:0000313" key="7">
    <source>
        <dbReference type="EMBL" id="KUJ06618.1"/>
    </source>
</evidence>
<keyword evidence="4 5" id="KW-0408">Iron</keyword>
<evidence type="ECO:0000256" key="3">
    <source>
        <dbReference type="ARBA" id="ARBA00022723"/>
    </source>
</evidence>
<dbReference type="PRINTS" id="PR00463">
    <property type="entry name" value="EP450I"/>
</dbReference>
<keyword evidence="6" id="KW-0560">Oxidoreductase</keyword>
<name>A0A132B2J0_MOLSC</name>
<dbReference type="Proteomes" id="UP000070700">
    <property type="component" value="Unassembled WGS sequence"/>
</dbReference>
<dbReference type="InterPro" id="IPR001128">
    <property type="entry name" value="Cyt_P450"/>
</dbReference>
<keyword evidence="5 6" id="KW-0349">Heme</keyword>
<dbReference type="PANTHER" id="PTHR24305">
    <property type="entry name" value="CYTOCHROME P450"/>
    <property type="match status" value="1"/>
</dbReference>
<dbReference type="PRINTS" id="PR00385">
    <property type="entry name" value="P450"/>
</dbReference>
<dbReference type="GO" id="GO:0020037">
    <property type="term" value="F:heme binding"/>
    <property type="evidence" value="ECO:0007669"/>
    <property type="project" value="InterPro"/>
</dbReference>
<feature type="binding site" description="axial binding residue" evidence="5">
    <location>
        <position position="457"/>
    </location>
    <ligand>
        <name>heme</name>
        <dbReference type="ChEBI" id="CHEBI:30413"/>
    </ligand>
    <ligandPart>
        <name>Fe</name>
        <dbReference type="ChEBI" id="CHEBI:18248"/>
    </ligandPart>
</feature>
<evidence type="ECO:0000256" key="4">
    <source>
        <dbReference type="ARBA" id="ARBA00023004"/>
    </source>
</evidence>
<comment type="similarity">
    <text evidence="2 6">Belongs to the cytochrome P450 family.</text>
</comment>
<dbReference type="GO" id="GO:0004497">
    <property type="term" value="F:monooxygenase activity"/>
    <property type="evidence" value="ECO:0007669"/>
    <property type="project" value="UniProtKB-KW"/>
</dbReference>